<dbReference type="InterPro" id="IPR001179">
    <property type="entry name" value="PPIase_FKBP_dom"/>
</dbReference>
<evidence type="ECO:0000259" key="11">
    <source>
        <dbReference type="PROSITE" id="PS50059"/>
    </source>
</evidence>
<dbReference type="GO" id="GO:0005737">
    <property type="term" value="C:cytoplasm"/>
    <property type="evidence" value="ECO:0007669"/>
    <property type="project" value="UniProtKB-SubCell"/>
</dbReference>
<protein>
    <recommendedName>
        <fullName evidence="9">Peptidyl-prolyl cis-trans isomerase</fullName>
        <ecNumber evidence="9">5.2.1.8</ecNumber>
    </recommendedName>
</protein>
<keyword evidence="10" id="KW-0472">Membrane</keyword>
<evidence type="ECO:0000256" key="4">
    <source>
        <dbReference type="ARBA" id="ARBA00022490"/>
    </source>
</evidence>
<dbReference type="EMBL" id="CP131061">
    <property type="protein sequence ID" value="WNY27087.1"/>
    <property type="molecule type" value="Genomic_DNA"/>
</dbReference>
<organism evidence="12 13">
    <name type="scientific">Methanolapillus ohkumae</name>
    <dbReference type="NCBI Taxonomy" id="3028298"/>
    <lineage>
        <taxon>Archaea</taxon>
        <taxon>Methanobacteriati</taxon>
        <taxon>Methanobacteriota</taxon>
        <taxon>Stenosarchaea group</taxon>
        <taxon>Methanomicrobia</taxon>
        <taxon>Methanosarcinales</taxon>
        <taxon>Methanosarcinaceae</taxon>
        <taxon>Methanolapillus</taxon>
    </lineage>
</organism>
<evidence type="ECO:0000313" key="13">
    <source>
        <dbReference type="Proteomes" id="UP001304970"/>
    </source>
</evidence>
<keyword evidence="6" id="KW-0143">Chaperone</keyword>
<dbReference type="PROSITE" id="PS50059">
    <property type="entry name" value="FKBP_PPIASE"/>
    <property type="match status" value="1"/>
</dbReference>
<proteinExistence type="inferred from homology"/>
<dbReference type="SUPFAM" id="SSF54534">
    <property type="entry name" value="FKBP-like"/>
    <property type="match status" value="1"/>
</dbReference>
<comment type="catalytic activity">
    <reaction evidence="1 8 9">
        <text>[protein]-peptidylproline (omega=180) = [protein]-peptidylproline (omega=0)</text>
        <dbReference type="Rhea" id="RHEA:16237"/>
        <dbReference type="Rhea" id="RHEA-COMP:10747"/>
        <dbReference type="Rhea" id="RHEA-COMP:10748"/>
        <dbReference type="ChEBI" id="CHEBI:83833"/>
        <dbReference type="ChEBI" id="CHEBI:83834"/>
        <dbReference type="EC" id="5.2.1.8"/>
    </reaction>
</comment>
<keyword evidence="10" id="KW-1133">Transmembrane helix</keyword>
<keyword evidence="5 8" id="KW-0697">Rotamase</keyword>
<keyword evidence="13" id="KW-1185">Reference proteome</keyword>
<dbReference type="GO" id="GO:0042026">
    <property type="term" value="P:protein refolding"/>
    <property type="evidence" value="ECO:0007669"/>
    <property type="project" value="UniProtKB-ARBA"/>
</dbReference>
<accession>A0AA96V5I3</accession>
<dbReference type="PANTHER" id="PTHR47861">
    <property type="entry name" value="FKBP-TYPE PEPTIDYL-PROLYL CIS-TRANS ISOMERASE SLYD"/>
    <property type="match status" value="1"/>
</dbReference>
<dbReference type="InterPro" id="IPR046357">
    <property type="entry name" value="PPIase_dom_sf"/>
</dbReference>
<dbReference type="Pfam" id="PF00254">
    <property type="entry name" value="FKBP_C"/>
    <property type="match status" value="1"/>
</dbReference>
<evidence type="ECO:0000256" key="5">
    <source>
        <dbReference type="ARBA" id="ARBA00023110"/>
    </source>
</evidence>
<evidence type="ECO:0000313" key="12">
    <source>
        <dbReference type="EMBL" id="WNY27087.1"/>
    </source>
</evidence>
<sequence>MAKKVNPAMYIAGGFFLLLFIFGVIAVVLYPTPYTVESHVELGDTVAVEYVGTFDNGTVFDSNEGKLPLVFTVGEHEVVKGFEDAVLGMTVGETKEVRIAPEDAYPYNEDAVVSYKRSDVIEMLGSVPEVGAQVRAGIYSGVVTSVNDTTVVVDFNPPVAGQYLNFKITVLEIKEDESLEHS</sequence>
<evidence type="ECO:0000256" key="1">
    <source>
        <dbReference type="ARBA" id="ARBA00000971"/>
    </source>
</evidence>
<reference evidence="12 13" key="1">
    <citation type="submission" date="2023-07" db="EMBL/GenBank/DDBJ databases">
        <title>Closed genome sequence of Methanosarcinaceae archaeon Am2.</title>
        <authorList>
            <person name="Poehlein A."/>
            <person name="Protasov E."/>
            <person name="Platt K."/>
            <person name="Reeh H."/>
            <person name="Daniel R."/>
            <person name="Brune A."/>
        </authorList>
    </citation>
    <scope>NUCLEOTIDE SEQUENCE [LARGE SCALE GENOMIC DNA]</scope>
    <source>
        <strain evidence="12 13">Am2</strain>
    </source>
</reference>
<gene>
    <name evidence="12" type="primary">tig</name>
    <name evidence="12" type="ORF">MsAm2_08740</name>
</gene>
<name>A0AA96V5I3_9EURY</name>
<dbReference type="AlphaFoldDB" id="A0AA96V5I3"/>
<dbReference type="Gene3D" id="3.10.50.40">
    <property type="match status" value="1"/>
</dbReference>
<feature type="transmembrane region" description="Helical" evidence="10">
    <location>
        <begin position="7"/>
        <end position="30"/>
    </location>
</feature>
<evidence type="ECO:0000256" key="6">
    <source>
        <dbReference type="ARBA" id="ARBA00023186"/>
    </source>
</evidence>
<dbReference type="GO" id="GO:0003755">
    <property type="term" value="F:peptidyl-prolyl cis-trans isomerase activity"/>
    <property type="evidence" value="ECO:0007669"/>
    <property type="project" value="UniProtKB-UniRule"/>
</dbReference>
<keyword evidence="7 8" id="KW-0413">Isomerase</keyword>
<comment type="similarity">
    <text evidence="3 9">Belongs to the FKBP-type PPIase family.</text>
</comment>
<evidence type="ECO:0000256" key="8">
    <source>
        <dbReference type="PROSITE-ProRule" id="PRU00277"/>
    </source>
</evidence>
<comment type="subcellular location">
    <subcellularLocation>
        <location evidence="2">Cytoplasm</location>
    </subcellularLocation>
</comment>
<dbReference type="GeneID" id="89228294"/>
<evidence type="ECO:0000256" key="7">
    <source>
        <dbReference type="ARBA" id="ARBA00023235"/>
    </source>
</evidence>
<dbReference type="Proteomes" id="UP001304970">
    <property type="component" value="Chromosome"/>
</dbReference>
<evidence type="ECO:0000256" key="10">
    <source>
        <dbReference type="SAM" id="Phobius"/>
    </source>
</evidence>
<keyword evidence="10" id="KW-0812">Transmembrane</keyword>
<evidence type="ECO:0000256" key="9">
    <source>
        <dbReference type="RuleBase" id="RU003915"/>
    </source>
</evidence>
<feature type="domain" description="PPIase FKBP-type" evidence="11">
    <location>
        <begin position="43"/>
        <end position="105"/>
    </location>
</feature>
<dbReference type="RefSeq" id="WP_338097069.1">
    <property type="nucleotide sequence ID" value="NZ_CP131061.1"/>
</dbReference>
<evidence type="ECO:0000256" key="3">
    <source>
        <dbReference type="ARBA" id="ARBA00006577"/>
    </source>
</evidence>
<dbReference type="PANTHER" id="PTHR47861:SF3">
    <property type="entry name" value="FKBP-TYPE PEPTIDYL-PROLYL CIS-TRANS ISOMERASE SLYD"/>
    <property type="match status" value="1"/>
</dbReference>
<evidence type="ECO:0000256" key="2">
    <source>
        <dbReference type="ARBA" id="ARBA00004496"/>
    </source>
</evidence>
<dbReference type="EC" id="5.2.1.8" evidence="9"/>
<keyword evidence="4" id="KW-0963">Cytoplasm</keyword>